<dbReference type="RefSeq" id="WP_256166350.1">
    <property type="nucleotide sequence ID" value="NZ_JANGBQ010000013.1"/>
</dbReference>
<evidence type="ECO:0000256" key="1">
    <source>
        <dbReference type="SAM" id="MobiDB-lite"/>
    </source>
</evidence>
<sequence length="352" mass="37919">MKKQLFLMAVVALAMASCSKDDSTGINKGSAIDFRVALGTRAAETTTSNLTTIFVTAIDKNNANLFSDEEFSKNGQYFTSGDPYYWPNDGSNLSFFAYSPSAMDLGATVTINSTTKTLTDFQPATMIADQKDFVTANATGNKTNEATGVPLTFAHRLAQIEIKAKNTNENYVYKVTGVRIGQPISKASFDFSTFDWTLGTDKANYAVTYTAAKTLTATAASLMAADDDNAMLIPQQLAAWTPDTDKANANKGAYLAVKVNITTKAGARVYPVASVGEYDWAAVAIGTNWEPGKKYVYTLDFSNGAGKVDPEKEQPTDPDVDPFDPGENILGSSIKFTVEVTPWEDAAQDVNM</sequence>
<name>A0AAJ1CEM9_9BACT</name>
<dbReference type="Pfam" id="PF13149">
    <property type="entry name" value="Mfa_like_1"/>
    <property type="match status" value="1"/>
</dbReference>
<dbReference type="EMBL" id="JANGBQ010000013">
    <property type="protein sequence ID" value="MCQ5083189.1"/>
    <property type="molecule type" value="Genomic_DNA"/>
</dbReference>
<dbReference type="CDD" id="cd13120">
    <property type="entry name" value="BF2867_like_N"/>
    <property type="match status" value="1"/>
</dbReference>
<feature type="signal peptide" evidence="2">
    <location>
        <begin position="1"/>
        <end position="19"/>
    </location>
</feature>
<dbReference type="CDD" id="cd13121">
    <property type="entry name" value="BF2867_like_C"/>
    <property type="match status" value="1"/>
</dbReference>
<dbReference type="Gene3D" id="2.60.40.2630">
    <property type="match status" value="1"/>
</dbReference>
<accession>A0AAJ1CEM9</accession>
<dbReference type="AlphaFoldDB" id="A0AAJ1CEM9"/>
<dbReference type="PROSITE" id="PS51257">
    <property type="entry name" value="PROKAR_LIPOPROTEIN"/>
    <property type="match status" value="1"/>
</dbReference>
<feature type="chain" id="PRO_5042502326" evidence="2">
    <location>
        <begin position="20"/>
        <end position="352"/>
    </location>
</feature>
<dbReference type="InterPro" id="IPR042278">
    <property type="entry name" value="Mfa-like_1_N"/>
</dbReference>
<dbReference type="InterPro" id="IPR025049">
    <property type="entry name" value="Mfa-like_1"/>
</dbReference>
<proteinExistence type="predicted"/>
<feature type="region of interest" description="Disordered" evidence="1">
    <location>
        <begin position="306"/>
        <end position="326"/>
    </location>
</feature>
<keyword evidence="2" id="KW-0732">Signal</keyword>
<protein>
    <submittedName>
        <fullName evidence="3">Fimbrillin family protein</fullName>
    </submittedName>
</protein>
<gene>
    <name evidence="3" type="ORF">NE651_09825</name>
</gene>
<evidence type="ECO:0000313" key="4">
    <source>
        <dbReference type="Proteomes" id="UP001205035"/>
    </source>
</evidence>
<organism evidence="3 4">
    <name type="scientific">Alistipes onderdonkii</name>
    <dbReference type="NCBI Taxonomy" id="328813"/>
    <lineage>
        <taxon>Bacteria</taxon>
        <taxon>Pseudomonadati</taxon>
        <taxon>Bacteroidota</taxon>
        <taxon>Bacteroidia</taxon>
        <taxon>Bacteroidales</taxon>
        <taxon>Rikenellaceae</taxon>
        <taxon>Alistipes</taxon>
    </lineage>
</organism>
<comment type="caution">
    <text evidence="3">The sequence shown here is derived from an EMBL/GenBank/DDBJ whole genome shotgun (WGS) entry which is preliminary data.</text>
</comment>
<reference evidence="3" key="1">
    <citation type="submission" date="2022-06" db="EMBL/GenBank/DDBJ databases">
        <title>Isolation of gut microbiota from human fecal samples.</title>
        <authorList>
            <person name="Pamer E.G."/>
            <person name="Barat B."/>
            <person name="Waligurski E."/>
            <person name="Medina S."/>
            <person name="Paddock L."/>
            <person name="Mostad J."/>
        </authorList>
    </citation>
    <scope>NUCLEOTIDE SEQUENCE</scope>
    <source>
        <strain evidence="3">DFI.6.22</strain>
    </source>
</reference>
<dbReference type="Gene3D" id="2.60.40.2620">
    <property type="entry name" value="Fimbrillin-like"/>
    <property type="match status" value="1"/>
</dbReference>
<evidence type="ECO:0000256" key="2">
    <source>
        <dbReference type="SAM" id="SignalP"/>
    </source>
</evidence>
<evidence type="ECO:0000313" key="3">
    <source>
        <dbReference type="EMBL" id="MCQ5083189.1"/>
    </source>
</evidence>
<dbReference type="Proteomes" id="UP001205035">
    <property type="component" value="Unassembled WGS sequence"/>
</dbReference>